<organism evidence="2">
    <name type="scientific">Timema cristinae</name>
    <name type="common">Walking stick</name>
    <dbReference type="NCBI Taxonomy" id="61476"/>
    <lineage>
        <taxon>Eukaryota</taxon>
        <taxon>Metazoa</taxon>
        <taxon>Ecdysozoa</taxon>
        <taxon>Arthropoda</taxon>
        <taxon>Hexapoda</taxon>
        <taxon>Insecta</taxon>
        <taxon>Pterygota</taxon>
        <taxon>Neoptera</taxon>
        <taxon>Polyneoptera</taxon>
        <taxon>Phasmatodea</taxon>
        <taxon>Timematodea</taxon>
        <taxon>Timematoidea</taxon>
        <taxon>Timematidae</taxon>
        <taxon>Timema</taxon>
    </lineage>
</organism>
<name>A0A7R9GRC3_TIMCR</name>
<protein>
    <submittedName>
        <fullName evidence="2">Uncharacterized protein</fullName>
    </submittedName>
</protein>
<sequence>MQPALVQEVPPPSRHKVRFQQRPGDQLTPCSGSRPPWGRPWCQVLKRVVEITLLYYRSAGGFVGLQQVQHLPTNSQRPQFAPDRYTTANTRSSCPTIVYLEFEASEVSLDRRTPGDVSHLAAAHIHRQVGRRIRGWQKQGHFNKINDTKYKHDCIMYVMVINDLVAGCPCQPVVKAAVGVVQPELVLGPRESPREFDHVPDVLGGEGSVGGGRTMGRCVVQTLVPYQANHDAVRLVPSQANQDDVRLVPSQANHDAVQLVPYQANHDAVRLVPYQANQDDVRLVPSQANQDAVQLVPYQANHDAVRLLVPYQANHDAVRLVPSQANQDDVRLVPSQANQDAVQLVPFQSRAPPVFPHYMGGATCIIVQSARACHFLITRMPCGPWYSPSHKHGIGKVELEEVNPHLRGGSVENHLGTPAPQVHPTEIRTSTSPSSAVELNTTSALANYATEGVQRLRILEANICDLSSPEQRHDESTL</sequence>
<evidence type="ECO:0000256" key="1">
    <source>
        <dbReference type="SAM" id="MobiDB-lite"/>
    </source>
</evidence>
<feature type="region of interest" description="Disordered" evidence="1">
    <location>
        <begin position="411"/>
        <end position="436"/>
    </location>
</feature>
<accession>A0A7R9GRC3</accession>
<dbReference type="AlphaFoldDB" id="A0A7R9GRC3"/>
<feature type="compositionally biased region" description="Polar residues" evidence="1">
    <location>
        <begin position="427"/>
        <end position="436"/>
    </location>
</feature>
<proteinExistence type="predicted"/>
<gene>
    <name evidence="2" type="ORF">TCEB3V08_LOCUS161</name>
</gene>
<feature type="region of interest" description="Disordered" evidence="1">
    <location>
        <begin position="1"/>
        <end position="32"/>
    </location>
</feature>
<evidence type="ECO:0000313" key="2">
    <source>
        <dbReference type="EMBL" id="CAD7392126.1"/>
    </source>
</evidence>
<reference evidence="2" key="1">
    <citation type="submission" date="2020-11" db="EMBL/GenBank/DDBJ databases">
        <authorList>
            <person name="Tran Van P."/>
        </authorList>
    </citation>
    <scope>NUCLEOTIDE SEQUENCE</scope>
</reference>
<dbReference type="EMBL" id="OC316497">
    <property type="protein sequence ID" value="CAD7392126.1"/>
    <property type="molecule type" value="Genomic_DNA"/>
</dbReference>